<feature type="domain" description="DNA mismatch repair proteins mutS family" evidence="9">
    <location>
        <begin position="958"/>
        <end position="974"/>
    </location>
</feature>
<dbReference type="Gene3D" id="1.10.1420.10">
    <property type="match status" value="3"/>
</dbReference>
<comment type="caution">
    <text evidence="10">The sequence shown here is derived from an EMBL/GenBank/DDBJ whole genome shotgun (WGS) entry which is preliminary data.</text>
</comment>
<dbReference type="InterPro" id="IPR036187">
    <property type="entry name" value="DNA_mismatch_repair_MutS_sf"/>
</dbReference>
<dbReference type="InterPro" id="IPR045076">
    <property type="entry name" value="MutS"/>
</dbReference>
<dbReference type="PANTHER" id="PTHR11361:SF34">
    <property type="entry name" value="DNA MISMATCH REPAIR PROTEIN MSH1, MITOCHONDRIAL"/>
    <property type="match status" value="1"/>
</dbReference>
<dbReference type="InterPro" id="IPR007696">
    <property type="entry name" value="DNA_mismatch_repair_MutS_core"/>
</dbReference>
<evidence type="ECO:0000256" key="6">
    <source>
        <dbReference type="ARBA" id="ARBA00023204"/>
    </source>
</evidence>
<dbReference type="InterPro" id="IPR007695">
    <property type="entry name" value="DNA_mismatch_repair_MutS-lik_N"/>
</dbReference>
<feature type="region of interest" description="Disordered" evidence="8">
    <location>
        <begin position="54"/>
        <end position="80"/>
    </location>
</feature>
<evidence type="ECO:0000313" key="11">
    <source>
        <dbReference type="Proteomes" id="UP001642482"/>
    </source>
</evidence>
<protein>
    <submittedName>
        <fullName evidence="10">MutS protein 1</fullName>
    </submittedName>
</protein>
<keyword evidence="3" id="KW-0227">DNA damage</keyword>
<name>A0ABP0BCP4_9PEZI</name>
<keyword evidence="6" id="KW-0234">DNA repair</keyword>
<dbReference type="PANTHER" id="PTHR11361">
    <property type="entry name" value="DNA MISMATCH REPAIR PROTEIN MUTS FAMILY MEMBER"/>
    <property type="match status" value="1"/>
</dbReference>
<feature type="region of interest" description="Disordered" evidence="8">
    <location>
        <begin position="730"/>
        <end position="754"/>
    </location>
</feature>
<organism evidence="10 11">
    <name type="scientific">Sporothrix eucalyptigena</name>
    <dbReference type="NCBI Taxonomy" id="1812306"/>
    <lineage>
        <taxon>Eukaryota</taxon>
        <taxon>Fungi</taxon>
        <taxon>Dikarya</taxon>
        <taxon>Ascomycota</taxon>
        <taxon>Pezizomycotina</taxon>
        <taxon>Sordariomycetes</taxon>
        <taxon>Sordariomycetidae</taxon>
        <taxon>Ophiostomatales</taxon>
        <taxon>Ophiostomataceae</taxon>
        <taxon>Sporothrix</taxon>
    </lineage>
</organism>
<dbReference type="Pfam" id="PF00488">
    <property type="entry name" value="MutS_V"/>
    <property type="match status" value="1"/>
</dbReference>
<evidence type="ECO:0000256" key="4">
    <source>
        <dbReference type="ARBA" id="ARBA00022840"/>
    </source>
</evidence>
<dbReference type="InterPro" id="IPR036678">
    <property type="entry name" value="MutS_con_dom_sf"/>
</dbReference>
<evidence type="ECO:0000256" key="3">
    <source>
        <dbReference type="ARBA" id="ARBA00022763"/>
    </source>
</evidence>
<dbReference type="Gene3D" id="3.40.1170.10">
    <property type="entry name" value="DNA repair protein MutS, domain I"/>
    <property type="match status" value="1"/>
</dbReference>
<dbReference type="Pfam" id="PF05188">
    <property type="entry name" value="MutS_II"/>
    <property type="match status" value="1"/>
</dbReference>
<keyword evidence="11" id="KW-1185">Reference proteome</keyword>
<dbReference type="PIRSF" id="PIRSF037677">
    <property type="entry name" value="DNA_mis_repair_Msh6"/>
    <property type="match status" value="1"/>
</dbReference>
<gene>
    <name evidence="10" type="primary">msh1</name>
    <name evidence="10" type="ORF">SEUCBS140593_003163</name>
</gene>
<evidence type="ECO:0000256" key="8">
    <source>
        <dbReference type="SAM" id="MobiDB-lite"/>
    </source>
</evidence>
<dbReference type="SUPFAM" id="SSF55271">
    <property type="entry name" value="DNA repair protein MutS, domain I"/>
    <property type="match status" value="1"/>
</dbReference>
<dbReference type="InterPro" id="IPR016151">
    <property type="entry name" value="DNA_mismatch_repair_MutS_N"/>
</dbReference>
<reference evidence="10 11" key="1">
    <citation type="submission" date="2024-01" db="EMBL/GenBank/DDBJ databases">
        <authorList>
            <person name="Allen C."/>
            <person name="Tagirdzhanova G."/>
        </authorList>
    </citation>
    <scope>NUCLEOTIDE SEQUENCE [LARGE SCALE GENOMIC DNA]</scope>
</reference>
<comment type="similarity">
    <text evidence="1">Belongs to the DNA mismatch repair MutS family.</text>
</comment>
<dbReference type="SMART" id="SM00534">
    <property type="entry name" value="MUTSac"/>
    <property type="match status" value="1"/>
</dbReference>
<dbReference type="SUPFAM" id="SSF52540">
    <property type="entry name" value="P-loop containing nucleoside triphosphate hydrolases"/>
    <property type="match status" value="1"/>
</dbReference>
<dbReference type="InterPro" id="IPR017261">
    <property type="entry name" value="DNA_mismatch_repair_MutS/MSH"/>
</dbReference>
<dbReference type="PROSITE" id="PS00486">
    <property type="entry name" value="DNA_MISMATCH_REPAIR_2"/>
    <property type="match status" value="1"/>
</dbReference>
<dbReference type="SMART" id="SM00533">
    <property type="entry name" value="MUTSd"/>
    <property type="match status" value="1"/>
</dbReference>
<dbReference type="SUPFAM" id="SSF48334">
    <property type="entry name" value="DNA repair protein MutS, domain III"/>
    <property type="match status" value="1"/>
</dbReference>
<evidence type="ECO:0000259" key="9">
    <source>
        <dbReference type="PROSITE" id="PS00486"/>
    </source>
</evidence>
<dbReference type="Proteomes" id="UP001642482">
    <property type="component" value="Unassembled WGS sequence"/>
</dbReference>
<proteinExistence type="inferred from homology"/>
<keyword evidence="2" id="KW-0547">Nucleotide-binding</keyword>
<dbReference type="InterPro" id="IPR000432">
    <property type="entry name" value="DNA_mismatch_repair_MutS_C"/>
</dbReference>
<dbReference type="Pfam" id="PF01624">
    <property type="entry name" value="MutS_I"/>
    <property type="match status" value="1"/>
</dbReference>
<dbReference type="Gene3D" id="3.30.420.110">
    <property type="entry name" value="MutS, connector domain"/>
    <property type="match status" value="1"/>
</dbReference>
<feature type="compositionally biased region" description="Basic and acidic residues" evidence="8">
    <location>
        <begin position="730"/>
        <end position="741"/>
    </location>
</feature>
<dbReference type="SUPFAM" id="SSF53150">
    <property type="entry name" value="DNA repair protein MutS, domain II"/>
    <property type="match status" value="1"/>
</dbReference>
<dbReference type="InterPro" id="IPR027417">
    <property type="entry name" value="P-loop_NTPase"/>
</dbReference>
<dbReference type="Gene3D" id="3.40.50.300">
    <property type="entry name" value="P-loop containing nucleotide triphosphate hydrolases"/>
    <property type="match status" value="1"/>
</dbReference>
<evidence type="ECO:0000313" key="10">
    <source>
        <dbReference type="EMBL" id="CAK7217301.1"/>
    </source>
</evidence>
<dbReference type="InterPro" id="IPR007860">
    <property type="entry name" value="DNA_mmatch_repair_MutS_con_dom"/>
</dbReference>
<sequence length="1086" mass="117958">MAAHTIITGVATTPSSASCIVRQARLTRGKKTRTVVRLEDLPQGIVLPAASLGAGEASGGKTAESGTSRGASEDVSEGAFTDSGPAYPTVVLQARRNMHKFANCVLLTRVGGFYELYFEHAQEFGPLLNIKVASKKTNAGPVPMAGFPFFQLDRFLKILVHDLNRYVAIAEEFPNSAADKVKSGGLMHDRRVARIVTPGTLIDENFMDPYTNNYVMAIYVDAASKNDSTSESPYEGDATFAAGQSPPPLLAPATLTSAPLASASPSLSSVALGLAWLDLSTGHFYTQPTNLAALSAALSRVAPREIVLDERLQLLQQSHSSGSDSDSAVHPLFSILDEDRTQQQQQLITYSPAPPGAATVAGDEAGRDATSLLSDWRPVLESEIPTQTVKDFTSHEIAAGSLLLHYVKDRLQGLSMKLQPPVRYEGMQVMTIDKNSMRSLEIKQTVRDGAFRGSLLHAIRRTVTKSGARLLNEWLSAPSTSLDVIVARQNLVSRFVQDEDLRDGITQLLRRSHDSHRLVQKFALGRGDPDDLLDLAKTIVATDDIVGLLRYALPIHTDTINDDGSDTCLENIAGRIQLERPLAIAKRIRDSVDEEGLIHQHEMEENEADAMMSLAEEVVQAEGSLEEDGAVLRKKGKDVKAAAAKSASAATPATKRKQNMSFRDYYGEDNEAWVMKPSASKGLKLLHAQLADLTREREALTEELRARLEAPSLVLKWTPGLGHICHVRGRDAKRGQKKTEGEGEAATTISSSRTTRSLHVPEWTSLGQKLDQVRFHIRAEEQRVFQALRASVVRSLVPLRRNAAVLDELDIATSFARLALEQNLCRPRLHRGTSTAIVGGRHATVEGGLTEQGRTFTRNDLMLGGEDGDTNVNNGGARIWLVTGPNMAGKSTFLRQNALITILAQVGCYVPADYADLGIVDALFSRVGSADNLFRDQSTFMVEMLETAHILRQATSRSFVIMDEIGRGTTPEDGTAVAYAALHHLVHINKCRGLFATHFHGLADLAAEDGIAKPESDEGNNHNGTFPVELYCTDVEEDGAGGFVYVHRLRKGINRQSHALKVARLAGLPEQAIGIAQQVLAKSGVH</sequence>
<dbReference type="Pfam" id="PF05192">
    <property type="entry name" value="MutS_III"/>
    <property type="match status" value="1"/>
</dbReference>
<evidence type="ECO:0000256" key="5">
    <source>
        <dbReference type="ARBA" id="ARBA00023125"/>
    </source>
</evidence>
<keyword evidence="4" id="KW-0067">ATP-binding</keyword>
<dbReference type="EMBL" id="CAWUHD010000023">
    <property type="protein sequence ID" value="CAK7217301.1"/>
    <property type="molecule type" value="Genomic_DNA"/>
</dbReference>
<keyword evidence="7" id="KW-0175">Coiled coil</keyword>
<keyword evidence="5" id="KW-0238">DNA-binding</keyword>
<evidence type="ECO:0000256" key="2">
    <source>
        <dbReference type="ARBA" id="ARBA00022741"/>
    </source>
</evidence>
<feature type="coiled-coil region" evidence="7">
    <location>
        <begin position="683"/>
        <end position="710"/>
    </location>
</feature>
<accession>A0ABP0BCP4</accession>
<evidence type="ECO:0000256" key="1">
    <source>
        <dbReference type="ARBA" id="ARBA00006271"/>
    </source>
</evidence>
<evidence type="ECO:0000256" key="7">
    <source>
        <dbReference type="SAM" id="Coils"/>
    </source>
</evidence>